<organism evidence="1 2">
    <name type="scientific">Vermiconidia calcicola</name>
    <dbReference type="NCBI Taxonomy" id="1690605"/>
    <lineage>
        <taxon>Eukaryota</taxon>
        <taxon>Fungi</taxon>
        <taxon>Dikarya</taxon>
        <taxon>Ascomycota</taxon>
        <taxon>Pezizomycotina</taxon>
        <taxon>Dothideomycetes</taxon>
        <taxon>Dothideomycetidae</taxon>
        <taxon>Mycosphaerellales</taxon>
        <taxon>Extremaceae</taxon>
        <taxon>Vermiconidia</taxon>
    </lineage>
</organism>
<reference evidence="1" key="1">
    <citation type="submission" date="2023-07" db="EMBL/GenBank/DDBJ databases">
        <title>Black Yeasts Isolated from many extreme environments.</title>
        <authorList>
            <person name="Coleine C."/>
            <person name="Stajich J.E."/>
            <person name="Selbmann L."/>
        </authorList>
    </citation>
    <scope>NUCLEOTIDE SEQUENCE</scope>
    <source>
        <strain evidence="1">CCFEE 5714</strain>
    </source>
</reference>
<name>A0ACC3MCT9_9PEZI</name>
<comment type="caution">
    <text evidence="1">The sequence shown here is derived from an EMBL/GenBank/DDBJ whole genome shotgun (WGS) entry which is preliminary data.</text>
</comment>
<dbReference type="EMBL" id="JAUTXU010000324">
    <property type="protein sequence ID" value="KAK3686353.1"/>
    <property type="molecule type" value="Genomic_DNA"/>
</dbReference>
<dbReference type="Proteomes" id="UP001281147">
    <property type="component" value="Unassembled WGS sequence"/>
</dbReference>
<evidence type="ECO:0000313" key="2">
    <source>
        <dbReference type="Proteomes" id="UP001281147"/>
    </source>
</evidence>
<protein>
    <submittedName>
        <fullName evidence="1">Uncharacterized protein</fullName>
    </submittedName>
</protein>
<evidence type="ECO:0000313" key="1">
    <source>
        <dbReference type="EMBL" id="KAK3686353.1"/>
    </source>
</evidence>
<keyword evidence="2" id="KW-1185">Reference proteome</keyword>
<sequence length="686" mass="74947">MQAEELRLEQEIIKATAPPVFAATLVVHAHEESRNLVLNGMAYYLYKKIRQKQKQHRDVEPWADTYPLEYQRVVSPNSDGSTDQRQREDRTSTKRHDRNRGASSLREEKRAKRKYRWQLIGGLMLPFITYGLNTTMIAGALPFIASDFHQFSQLNWIISAYNLTAAAFIPFWGQLADVFGRYVVLQASMVVFVIGSALCAGSPVSNFPMLLVGRGIEGAGSAGLLILTKVVLADKVSLKDNAANNSVFTLVSSVGFSIGPVVGGYLTSVSWRWCFIINIPLGLISLALLHIITRPVLLGPQDIGSDQDDSMAGHVSSSAMFTKRISTIDYVGQVFFLLGMGLFVLALTWAGAYYPWAHVNVLAPLASGLVLILVFFIWEYALLPGRPMAARLPSQRAMIPLKLLWTRNAGLLTYINFITGMAMYAVFYFVDLYFAIVKGFEADKAGTSLLFYMPGLGGGTILAMFACNVRPRTTWHPLAFGTVIEALGVTLIAAAILWGHLPAIYGMLALTGIGTGVRLMPGTLHGVGYYRKQIASVVTIMNLAHAFGGTLASTIMLNIFNNKMGDAGIDLVHGDGGSSSASSFSQIEQLPHDVQAFVRSTVKSAIVVAFYGISSFMWLGVVFMAFMGNVNIKKHGEDADTDAEGETDISSLTSGAYIGSLFRPREGIEYAAARDQEDGHKREIEA</sequence>
<accession>A0ACC3MCT9</accession>
<gene>
    <name evidence="1" type="ORF">LTR37_019896</name>
</gene>
<proteinExistence type="predicted"/>